<sequence length="158" mass="17423">MSGKATFRVGGDEVVLADVCAPLSSLTIPLLELVLVTGVAWMAVGWMDVTPHVDAGMRNMVVLVWALLALWRFLLPLVASRRRRFIVTDKRILARGRRGAVDSIPLRQIHSVRRERGGLTVAVYGYPQPIVFERVGKVRAVEKTLGTALEKGPQRARG</sequence>
<evidence type="ECO:0000313" key="1">
    <source>
        <dbReference type="EMBL" id="MBA1836860.1"/>
    </source>
</evidence>
<gene>
    <name evidence="1" type="ORF">HMA55_02900</name>
</gene>
<dbReference type="AlphaFoldDB" id="A0A7H0KB63"/>
<comment type="caution">
    <text evidence="1">The sequence shown here is derived from an EMBL/GenBank/DDBJ whole genome shotgun (WGS) entry which is preliminary data.</text>
</comment>
<dbReference type="Proteomes" id="UP000577408">
    <property type="component" value="Unassembled WGS sequence"/>
</dbReference>
<accession>A0A7H0KB63</accession>
<evidence type="ECO:0000313" key="2">
    <source>
        <dbReference type="Proteomes" id="UP000577408"/>
    </source>
</evidence>
<evidence type="ECO:0008006" key="3">
    <source>
        <dbReference type="Google" id="ProtNLM"/>
    </source>
</evidence>
<protein>
    <recommendedName>
        <fullName evidence="3">PH domain-containing protein</fullName>
    </recommendedName>
</protein>
<name>A0A7H0KB63_9CORY</name>
<keyword evidence="2" id="KW-1185">Reference proteome</keyword>
<proteinExistence type="predicted"/>
<dbReference type="RefSeq" id="WP_181191556.1">
    <property type="nucleotide sequence ID" value="NZ_JABFED010000001.1"/>
</dbReference>
<organism evidence="1 2">
    <name type="scientific">Corynebacterium wankanglinii</name>
    <dbReference type="NCBI Taxonomy" id="2735136"/>
    <lineage>
        <taxon>Bacteria</taxon>
        <taxon>Bacillati</taxon>
        <taxon>Actinomycetota</taxon>
        <taxon>Actinomycetes</taxon>
        <taxon>Mycobacteriales</taxon>
        <taxon>Corynebacteriaceae</taxon>
        <taxon>Corynebacterium</taxon>
    </lineage>
</organism>
<dbReference type="EMBL" id="JABFED010000001">
    <property type="protein sequence ID" value="MBA1836860.1"/>
    <property type="molecule type" value="Genomic_DNA"/>
</dbReference>
<reference evidence="1 2" key="1">
    <citation type="submission" date="2020-05" db="EMBL/GenBank/DDBJ databases">
        <title>Descriptions of Corynebacterium xxxx sp. nov., Corynebacterium yyyy sp. nov. and Corynebacterium zzzz sp. nov.</title>
        <authorList>
            <person name="Zhang G."/>
        </authorList>
    </citation>
    <scope>NUCLEOTIDE SEQUENCE [LARGE SCALE GENOMIC DNA]</scope>
    <source>
        <strain evidence="2">zg-913</strain>
    </source>
</reference>